<name>A0ABQ6K9L5_9MICO</name>
<accession>A0ABQ6K9L5</accession>
<keyword evidence="2" id="KW-1185">Reference proteome</keyword>
<evidence type="ECO:0000313" key="2">
    <source>
        <dbReference type="Proteomes" id="UP001157034"/>
    </source>
</evidence>
<sequence length="158" mass="17627">MIVESGYDLFLLLSAQPGTELAMVTLDADLRPIHRSIVERDYDGVLDEGILARVDALVEKEDGACFAVLGHRVSDATGFLQHLDWDAEKALLDILRCRSIDLLGYMGYDSERWATTGPVYRFTDYPLADHVPRTLVVRGPHPFLECRCIACQNRGGCT</sequence>
<reference evidence="2" key="1">
    <citation type="journal article" date="2019" name="Int. J. Syst. Evol. Microbiol.">
        <title>The Global Catalogue of Microorganisms (GCM) 10K type strain sequencing project: providing services to taxonomists for standard genome sequencing and annotation.</title>
        <authorList>
            <consortium name="The Broad Institute Genomics Platform"/>
            <consortium name="The Broad Institute Genome Sequencing Center for Infectious Disease"/>
            <person name="Wu L."/>
            <person name="Ma J."/>
        </authorList>
    </citation>
    <scope>NUCLEOTIDE SEQUENCE [LARGE SCALE GENOMIC DNA]</scope>
    <source>
        <strain evidence="2">NBRC 108894</strain>
    </source>
</reference>
<dbReference type="EMBL" id="BSVB01000001">
    <property type="protein sequence ID" value="GMA96054.1"/>
    <property type="molecule type" value="Genomic_DNA"/>
</dbReference>
<gene>
    <name evidence="1" type="ORF">GCM10025881_28780</name>
</gene>
<proteinExistence type="predicted"/>
<organism evidence="1 2">
    <name type="scientific">Pseudolysinimonas kribbensis</name>
    <dbReference type="NCBI Taxonomy" id="433641"/>
    <lineage>
        <taxon>Bacteria</taxon>
        <taxon>Bacillati</taxon>
        <taxon>Actinomycetota</taxon>
        <taxon>Actinomycetes</taxon>
        <taxon>Micrococcales</taxon>
        <taxon>Microbacteriaceae</taxon>
        <taxon>Pseudolysinimonas</taxon>
    </lineage>
</organism>
<comment type="caution">
    <text evidence="1">The sequence shown here is derived from an EMBL/GenBank/DDBJ whole genome shotgun (WGS) entry which is preliminary data.</text>
</comment>
<dbReference type="Proteomes" id="UP001157034">
    <property type="component" value="Unassembled WGS sequence"/>
</dbReference>
<protein>
    <submittedName>
        <fullName evidence="1">Uncharacterized protein</fullName>
    </submittedName>
</protein>
<evidence type="ECO:0000313" key="1">
    <source>
        <dbReference type="EMBL" id="GMA96054.1"/>
    </source>
</evidence>
<dbReference type="RefSeq" id="WP_284254716.1">
    <property type="nucleotide sequence ID" value="NZ_BAAAQO010000004.1"/>
</dbReference>